<dbReference type="InterPro" id="IPR011006">
    <property type="entry name" value="CheY-like_superfamily"/>
</dbReference>
<keyword evidence="1" id="KW-0805">Transcription regulation</keyword>
<sequence length="210" mass="23557">MQPQVAQFPRIRLVLVERNQLVLSALQHIFAHDDRFELTGHVESGQAFLEMIEINRANFDIAIISSKLADMNAAKLLTELRHREVGIRIVIFSNDIGILKQCLHLGAHGFCYQFDDPAVLLDTLIAVAHGHLCIPHTDMAKIHETPLSTLTPREIELLGVLANGWTNLQIATRMGISENTVKYHLRNLYDKIGVHNRAAAVALFFAGIQR</sequence>
<gene>
    <name evidence="7" type="ORF">SAMN02982922_0189</name>
</gene>
<dbReference type="GO" id="GO:0000160">
    <property type="term" value="P:phosphorelay signal transduction system"/>
    <property type="evidence" value="ECO:0007669"/>
    <property type="project" value="InterPro"/>
</dbReference>
<dbReference type="PROSITE" id="PS00622">
    <property type="entry name" value="HTH_LUXR_1"/>
    <property type="match status" value="1"/>
</dbReference>
<dbReference type="InterPro" id="IPR001789">
    <property type="entry name" value="Sig_transdc_resp-reg_receiver"/>
</dbReference>
<dbReference type="PRINTS" id="PR00038">
    <property type="entry name" value="HTHLUXR"/>
</dbReference>
<keyword evidence="3" id="KW-0804">Transcription</keyword>
<dbReference type="GO" id="GO:0003677">
    <property type="term" value="F:DNA binding"/>
    <property type="evidence" value="ECO:0007669"/>
    <property type="project" value="UniProtKB-KW"/>
</dbReference>
<evidence type="ECO:0000256" key="4">
    <source>
        <dbReference type="PROSITE-ProRule" id="PRU00169"/>
    </source>
</evidence>
<protein>
    <submittedName>
        <fullName evidence="7">Two component transcriptional regulator, LuxR family</fullName>
    </submittedName>
</protein>
<dbReference type="SMART" id="SM00421">
    <property type="entry name" value="HTH_LUXR"/>
    <property type="match status" value="1"/>
</dbReference>
<dbReference type="SUPFAM" id="SSF52172">
    <property type="entry name" value="CheY-like"/>
    <property type="match status" value="1"/>
</dbReference>
<dbReference type="RefSeq" id="WP_139832115.1">
    <property type="nucleotide sequence ID" value="NZ_FXBL01000002.1"/>
</dbReference>
<dbReference type="InterPro" id="IPR000792">
    <property type="entry name" value="Tscrpt_reg_LuxR_C"/>
</dbReference>
<evidence type="ECO:0000313" key="7">
    <source>
        <dbReference type="EMBL" id="SMH26363.1"/>
    </source>
</evidence>
<dbReference type="EMBL" id="FXBL01000002">
    <property type="protein sequence ID" value="SMH26363.1"/>
    <property type="molecule type" value="Genomic_DNA"/>
</dbReference>
<dbReference type="CDD" id="cd06170">
    <property type="entry name" value="LuxR_C_like"/>
    <property type="match status" value="1"/>
</dbReference>
<dbReference type="InterPro" id="IPR036388">
    <property type="entry name" value="WH-like_DNA-bd_sf"/>
</dbReference>
<proteinExistence type="predicted"/>
<name>A0A1X7MQV9_9HYPH</name>
<dbReference type="Pfam" id="PF00196">
    <property type="entry name" value="GerE"/>
    <property type="match status" value="1"/>
</dbReference>
<evidence type="ECO:0000256" key="3">
    <source>
        <dbReference type="ARBA" id="ARBA00023163"/>
    </source>
</evidence>
<dbReference type="PROSITE" id="PS50110">
    <property type="entry name" value="RESPONSE_REGULATORY"/>
    <property type="match status" value="1"/>
</dbReference>
<keyword evidence="8" id="KW-1185">Reference proteome</keyword>
<dbReference type="PANTHER" id="PTHR44688">
    <property type="entry name" value="DNA-BINDING TRANSCRIPTIONAL ACTIVATOR DEVR_DOSR"/>
    <property type="match status" value="1"/>
</dbReference>
<accession>A0A1X7MQV9</accession>
<evidence type="ECO:0000256" key="1">
    <source>
        <dbReference type="ARBA" id="ARBA00023015"/>
    </source>
</evidence>
<dbReference type="OrthoDB" id="9808843at2"/>
<feature type="domain" description="Response regulatory" evidence="6">
    <location>
        <begin position="12"/>
        <end position="128"/>
    </location>
</feature>
<dbReference type="Gene3D" id="3.40.50.2300">
    <property type="match status" value="1"/>
</dbReference>
<dbReference type="AlphaFoldDB" id="A0A1X7MQV9"/>
<dbReference type="Pfam" id="PF00072">
    <property type="entry name" value="Response_reg"/>
    <property type="match status" value="1"/>
</dbReference>
<dbReference type="PANTHER" id="PTHR44688:SF16">
    <property type="entry name" value="DNA-BINDING TRANSCRIPTIONAL ACTIVATOR DEVR_DOSR"/>
    <property type="match status" value="1"/>
</dbReference>
<evidence type="ECO:0000313" key="8">
    <source>
        <dbReference type="Proteomes" id="UP000193083"/>
    </source>
</evidence>
<comment type="caution">
    <text evidence="4">Lacks conserved residue(s) required for the propagation of feature annotation.</text>
</comment>
<dbReference type="SUPFAM" id="SSF46894">
    <property type="entry name" value="C-terminal effector domain of the bipartite response regulators"/>
    <property type="match status" value="1"/>
</dbReference>
<dbReference type="PROSITE" id="PS50043">
    <property type="entry name" value="HTH_LUXR_2"/>
    <property type="match status" value="1"/>
</dbReference>
<organism evidence="7 8">
    <name type="scientific">Mesorhizobium australicum</name>
    <dbReference type="NCBI Taxonomy" id="536018"/>
    <lineage>
        <taxon>Bacteria</taxon>
        <taxon>Pseudomonadati</taxon>
        <taxon>Pseudomonadota</taxon>
        <taxon>Alphaproteobacteria</taxon>
        <taxon>Hyphomicrobiales</taxon>
        <taxon>Phyllobacteriaceae</taxon>
        <taxon>Mesorhizobium</taxon>
    </lineage>
</organism>
<dbReference type="Proteomes" id="UP000193083">
    <property type="component" value="Unassembled WGS sequence"/>
</dbReference>
<dbReference type="Gene3D" id="1.10.10.10">
    <property type="entry name" value="Winged helix-like DNA-binding domain superfamily/Winged helix DNA-binding domain"/>
    <property type="match status" value="1"/>
</dbReference>
<evidence type="ECO:0000256" key="2">
    <source>
        <dbReference type="ARBA" id="ARBA00023125"/>
    </source>
</evidence>
<evidence type="ECO:0000259" key="6">
    <source>
        <dbReference type="PROSITE" id="PS50110"/>
    </source>
</evidence>
<dbReference type="GO" id="GO:0006355">
    <property type="term" value="P:regulation of DNA-templated transcription"/>
    <property type="evidence" value="ECO:0007669"/>
    <property type="project" value="InterPro"/>
</dbReference>
<reference evidence="7 8" key="1">
    <citation type="submission" date="2017-04" db="EMBL/GenBank/DDBJ databases">
        <authorList>
            <person name="Afonso C.L."/>
            <person name="Miller P.J."/>
            <person name="Scott M.A."/>
            <person name="Spackman E."/>
            <person name="Goraichik I."/>
            <person name="Dimitrov K.M."/>
            <person name="Suarez D.L."/>
            <person name="Swayne D.E."/>
        </authorList>
    </citation>
    <scope>NUCLEOTIDE SEQUENCE [LARGE SCALE GENOMIC DNA]</scope>
    <source>
        <strain evidence="7 8">B5P</strain>
    </source>
</reference>
<dbReference type="SMART" id="SM00448">
    <property type="entry name" value="REC"/>
    <property type="match status" value="1"/>
</dbReference>
<evidence type="ECO:0000259" key="5">
    <source>
        <dbReference type="PROSITE" id="PS50043"/>
    </source>
</evidence>
<keyword evidence="2" id="KW-0238">DNA-binding</keyword>
<feature type="domain" description="HTH luxR-type" evidence="5">
    <location>
        <begin position="143"/>
        <end position="208"/>
    </location>
</feature>
<dbReference type="InterPro" id="IPR016032">
    <property type="entry name" value="Sig_transdc_resp-reg_C-effctor"/>
</dbReference>